<comment type="caution">
    <text evidence="2">The sequence shown here is derived from an EMBL/GenBank/DDBJ whole genome shotgun (WGS) entry which is preliminary data.</text>
</comment>
<keyword evidence="1" id="KW-0812">Transmembrane</keyword>
<evidence type="ECO:0000313" key="2">
    <source>
        <dbReference type="EMBL" id="MXO58685.1"/>
    </source>
</evidence>
<protein>
    <submittedName>
        <fullName evidence="2">Metal-dependent hydrolase</fullName>
    </submittedName>
</protein>
<reference evidence="2 3" key="1">
    <citation type="submission" date="2019-12" db="EMBL/GenBank/DDBJ databases">
        <title>Genomic-based taxomic classification of the family Erythrobacteraceae.</title>
        <authorList>
            <person name="Xu L."/>
        </authorList>
    </citation>
    <scope>NUCLEOTIDE SEQUENCE [LARGE SCALE GENOMIC DNA]</scope>
    <source>
        <strain evidence="2 3">MCCC 1K01500</strain>
    </source>
</reference>
<dbReference type="OrthoDB" id="110250at2"/>
<proteinExistence type="predicted"/>
<dbReference type="AlphaFoldDB" id="A0A6I4SS74"/>
<name>A0A6I4SS74_9SPHN</name>
<dbReference type="PANTHER" id="PTHR40031:SF1">
    <property type="entry name" value="MEMBRANE-BOUND METAL-DEPENDENT HYDROLASE"/>
    <property type="match status" value="1"/>
</dbReference>
<organism evidence="2 3">
    <name type="scientific">Croceibacterium salegens</name>
    <dbReference type="NCBI Taxonomy" id="1737568"/>
    <lineage>
        <taxon>Bacteria</taxon>
        <taxon>Pseudomonadati</taxon>
        <taxon>Pseudomonadota</taxon>
        <taxon>Alphaproteobacteria</taxon>
        <taxon>Sphingomonadales</taxon>
        <taxon>Erythrobacteraceae</taxon>
        <taxon>Croceibacterium</taxon>
    </lineage>
</organism>
<feature type="transmembrane region" description="Helical" evidence="1">
    <location>
        <begin position="172"/>
        <end position="193"/>
    </location>
</feature>
<keyword evidence="1" id="KW-0472">Membrane</keyword>
<dbReference type="InterPro" id="IPR053170">
    <property type="entry name" value="Transcription_regulator"/>
</dbReference>
<dbReference type="PANTHER" id="PTHR40031">
    <property type="entry name" value="HYPOTHETICAL MEMBRANE SPANNING PROTEIN"/>
    <property type="match status" value="1"/>
</dbReference>
<dbReference type="GO" id="GO:0016787">
    <property type="term" value="F:hydrolase activity"/>
    <property type="evidence" value="ECO:0007669"/>
    <property type="project" value="UniProtKB-KW"/>
</dbReference>
<feature type="transmembrane region" description="Helical" evidence="1">
    <location>
        <begin position="137"/>
        <end position="156"/>
    </location>
</feature>
<sequence>MDNFTHSLVGWALGQTGLKRKTRKGLAALVLGANAPDIDVFFGWVPWAPLAIHRGVTHSLVVGVWVMPVLTAGFLWLLDRWQVGRGGAFKSGLEVRFGWLLALAFLGCLTHPLLDWQTSYAVQLLSPFSNTWFHNDSLFIIDVWIWSALSSGIWLSRRREKSVQANWRRPPMIALAAVLAYICGNGVLSQWVVDRSQVMEPHALHDVMVTSPPPVLFWKRDVIWRRDGVIYRGRYDPFQHFGMLDNWGEGRPDGMTDPLARKVLMETPELASFRRWSILPMAWVKREKCTMTVQYQDARFGERPGAGRLGTSATVPTSATGC</sequence>
<dbReference type="EMBL" id="WTYM01000030">
    <property type="protein sequence ID" value="MXO58685.1"/>
    <property type="molecule type" value="Genomic_DNA"/>
</dbReference>
<dbReference type="Pfam" id="PF04307">
    <property type="entry name" value="YdjM"/>
    <property type="match status" value="1"/>
</dbReference>
<gene>
    <name evidence="2" type="ORF">GRI89_03900</name>
</gene>
<feature type="transmembrane region" description="Helical" evidence="1">
    <location>
        <begin position="99"/>
        <end position="117"/>
    </location>
</feature>
<keyword evidence="1" id="KW-1133">Transmembrane helix</keyword>
<dbReference type="RefSeq" id="WP_159792399.1">
    <property type="nucleotide sequence ID" value="NZ_WTYM01000030.1"/>
</dbReference>
<evidence type="ECO:0000256" key="1">
    <source>
        <dbReference type="SAM" id="Phobius"/>
    </source>
</evidence>
<feature type="transmembrane region" description="Helical" evidence="1">
    <location>
        <begin position="59"/>
        <end position="78"/>
    </location>
</feature>
<accession>A0A6I4SS74</accession>
<dbReference type="InterPro" id="IPR007404">
    <property type="entry name" value="YdjM-like"/>
</dbReference>
<feature type="transmembrane region" description="Helical" evidence="1">
    <location>
        <begin position="26"/>
        <end position="47"/>
    </location>
</feature>
<keyword evidence="2" id="KW-0378">Hydrolase</keyword>
<keyword evidence="3" id="KW-1185">Reference proteome</keyword>
<dbReference type="Proteomes" id="UP000433652">
    <property type="component" value="Unassembled WGS sequence"/>
</dbReference>
<evidence type="ECO:0000313" key="3">
    <source>
        <dbReference type="Proteomes" id="UP000433652"/>
    </source>
</evidence>